<evidence type="ECO:0000313" key="1">
    <source>
        <dbReference type="EMBL" id="SFP68889.1"/>
    </source>
</evidence>
<evidence type="ECO:0000313" key="2">
    <source>
        <dbReference type="Proteomes" id="UP000198892"/>
    </source>
</evidence>
<proteinExistence type="predicted"/>
<reference evidence="2" key="1">
    <citation type="submission" date="2016-10" db="EMBL/GenBank/DDBJ databases">
        <authorList>
            <person name="Varghese N."/>
            <person name="Submissions S."/>
        </authorList>
    </citation>
    <scope>NUCLEOTIDE SEQUENCE [LARGE SCALE GENOMIC DNA]</scope>
    <source>
        <strain evidence="2">S7</strain>
    </source>
</reference>
<dbReference type="STRING" id="1884432.SAMN05518683_108145"/>
<name>A0A1I5SDV4_9BACI</name>
<dbReference type="EMBL" id="FOXD01000008">
    <property type="protein sequence ID" value="SFP68889.1"/>
    <property type="molecule type" value="Genomic_DNA"/>
</dbReference>
<sequence length="46" mass="5156">MRLPLLKNGKHHLTAPIGLIQTGAGNNVWVSILHNGFRINTVFLRH</sequence>
<keyword evidence="2" id="KW-1185">Reference proteome</keyword>
<gene>
    <name evidence="1" type="ORF">SAMN05518683_108145</name>
</gene>
<dbReference type="Proteomes" id="UP000198892">
    <property type="component" value="Unassembled WGS sequence"/>
</dbReference>
<accession>A0A1I5SDV4</accession>
<protein>
    <submittedName>
        <fullName evidence="1">Uncharacterized protein</fullName>
    </submittedName>
</protein>
<organism evidence="1 2">
    <name type="scientific">Salibacterium halotolerans</name>
    <dbReference type="NCBI Taxonomy" id="1884432"/>
    <lineage>
        <taxon>Bacteria</taxon>
        <taxon>Bacillati</taxon>
        <taxon>Bacillota</taxon>
        <taxon>Bacilli</taxon>
        <taxon>Bacillales</taxon>
        <taxon>Bacillaceae</taxon>
    </lineage>
</organism>
<dbReference type="AlphaFoldDB" id="A0A1I5SDV4"/>